<dbReference type="InterPro" id="IPR011990">
    <property type="entry name" value="TPR-like_helical_dom_sf"/>
</dbReference>
<protein>
    <submittedName>
        <fullName evidence="2">Uncharacterized protein</fullName>
    </submittedName>
</protein>
<keyword evidence="1" id="KW-0812">Transmembrane</keyword>
<dbReference type="Proteomes" id="UP000245124">
    <property type="component" value="Unassembled WGS sequence"/>
</dbReference>
<evidence type="ECO:0000313" key="2">
    <source>
        <dbReference type="EMBL" id="GBG21647.1"/>
    </source>
</evidence>
<comment type="caution">
    <text evidence="2">The sequence shown here is derived from an EMBL/GenBank/DDBJ whole genome shotgun (WGS) entry which is preliminary data.</text>
</comment>
<feature type="transmembrane region" description="Helical" evidence="1">
    <location>
        <begin position="86"/>
        <end position="102"/>
    </location>
</feature>
<feature type="transmembrane region" description="Helical" evidence="1">
    <location>
        <begin position="60"/>
        <end position="79"/>
    </location>
</feature>
<dbReference type="SUPFAM" id="SSF48452">
    <property type="entry name" value="TPR-like"/>
    <property type="match status" value="1"/>
</dbReference>
<organism evidence="2 3">
    <name type="scientific">Nostoc commune NIES-4072</name>
    <dbReference type="NCBI Taxonomy" id="2005467"/>
    <lineage>
        <taxon>Bacteria</taxon>
        <taxon>Bacillati</taxon>
        <taxon>Cyanobacteriota</taxon>
        <taxon>Cyanophyceae</taxon>
        <taxon>Nostocales</taxon>
        <taxon>Nostocaceae</taxon>
        <taxon>Nostoc</taxon>
    </lineage>
</organism>
<evidence type="ECO:0000313" key="3">
    <source>
        <dbReference type="Proteomes" id="UP000245124"/>
    </source>
</evidence>
<dbReference type="AlphaFoldDB" id="A0A2R5FSA2"/>
<keyword evidence="3" id="KW-1185">Reference proteome</keyword>
<sequence>MNQSYWTNRFFAFINWFNRERVTLLIGSILLLLGAIYPWYRLPPETLEAFGTNLFWANAVRVPLALCAIAGFTYTFIFHIRQAPRLVFWGALIPILLFPYFITTWSPAVSFIAAEYYNQGEKVSSHVDKNFSEVQAQWKQNIVLDNPDIPTSTFGLKIEDSRFFQLPSWDKVILEGFSYKNSFFAFIGQGWSFSLIGVLICLMGFYLAWEQQGINSLTKDMKILVPVSLLLFSAILGSHIYFNIINYQLNVQFAKGEYSQVVNTSQVLTRLYPPLQGDEEFLERLARAELYTDVPEPGLVNFIQGLENYKDSNFLEAESYFQKSLEIQPNRFLVRGYLVAALLNRGTNYFNEPNTRNAGTAADIFEKAFSIFPGHVEALYDLMLARVVNGEFQKSAEVAKKIIDGQKYFQEPGIGLMGQAYVHLTWNEYNKGNISKTWERYRQSVDTKAWNESGIEE</sequence>
<proteinExistence type="predicted"/>
<dbReference type="OrthoDB" id="530558at2"/>
<evidence type="ECO:0000256" key="1">
    <source>
        <dbReference type="SAM" id="Phobius"/>
    </source>
</evidence>
<accession>A0A2R5FSA2</accession>
<keyword evidence="1" id="KW-0472">Membrane</keyword>
<dbReference type="EMBL" id="BDUD01000001">
    <property type="protein sequence ID" value="GBG21647.1"/>
    <property type="molecule type" value="Genomic_DNA"/>
</dbReference>
<feature type="transmembrane region" description="Helical" evidence="1">
    <location>
        <begin position="183"/>
        <end position="209"/>
    </location>
</feature>
<dbReference type="Gene3D" id="1.25.40.10">
    <property type="entry name" value="Tetratricopeptide repeat domain"/>
    <property type="match status" value="1"/>
</dbReference>
<gene>
    <name evidence="2" type="ORF">NIES4072_53350</name>
</gene>
<feature type="transmembrane region" description="Helical" evidence="1">
    <location>
        <begin position="221"/>
        <end position="242"/>
    </location>
</feature>
<reference evidence="2 3" key="1">
    <citation type="submission" date="2017-06" db="EMBL/GenBank/DDBJ databases">
        <title>Genome sequencing of cyanobaciteial culture collection at National Institute for Environmental Studies (NIES).</title>
        <authorList>
            <person name="Hirose Y."/>
            <person name="Shimura Y."/>
            <person name="Fujisawa T."/>
            <person name="Nakamura Y."/>
            <person name="Kawachi M."/>
        </authorList>
    </citation>
    <scope>NUCLEOTIDE SEQUENCE [LARGE SCALE GENOMIC DNA]</scope>
    <source>
        <strain evidence="2 3">NIES-4072</strain>
    </source>
</reference>
<name>A0A2R5FSA2_NOSCO</name>
<dbReference type="RefSeq" id="WP_109011509.1">
    <property type="nucleotide sequence ID" value="NZ_BDUD01000001.1"/>
</dbReference>
<feature type="transmembrane region" description="Helical" evidence="1">
    <location>
        <begin position="21"/>
        <end position="40"/>
    </location>
</feature>
<keyword evidence="1" id="KW-1133">Transmembrane helix</keyword>